<keyword evidence="3" id="KW-1185">Reference proteome</keyword>
<reference evidence="2 3" key="1">
    <citation type="submission" date="2017-01" db="EMBL/GenBank/DDBJ databases">
        <title>Genome sequence of Rhodoferax antarcticus ANT.BR, a psychrophilic purple nonsulfur bacterium from an Antarctic microbial mat.</title>
        <authorList>
            <person name="Baker J."/>
            <person name="Riester C."/>
            <person name="Skinner B."/>
            <person name="Newell A."/>
            <person name="Swingley W."/>
            <person name="Madigan M."/>
            <person name="Jung D."/>
            <person name="Asao M."/>
            <person name="Chen M."/>
            <person name="Loughlin P."/>
            <person name="Pan H."/>
            <person name="Lin S."/>
            <person name="Li N."/>
            <person name="Shaw J."/>
            <person name="Prado M."/>
            <person name="Sherman C."/>
            <person name="Li X."/>
            <person name="Tang J."/>
            <person name="Blankenship R."/>
            <person name="Zhao T."/>
            <person name="Touchman J."/>
            <person name="Sattley M."/>
        </authorList>
    </citation>
    <scope>NUCLEOTIDE SEQUENCE [LARGE SCALE GENOMIC DNA]</scope>
    <source>
        <strain evidence="2 3">ANT.BR</strain>
    </source>
</reference>
<protein>
    <submittedName>
        <fullName evidence="2">Uncharacterized protein</fullName>
    </submittedName>
</protein>
<sequence>MLAAIGACMAVSALAFAHVEAHAESKKVTSKTLKPLLQSRVELKSQANQMASGIRAAQAALSPDELVIAQRVEVGRIPCELGAFVTVEADLHEPGYFDISGKKFKFRMVPVVSSTGAIRLEDTTAGAVWLQLSNKSMLMNHKTGSRMADVCMTPTQVVVADAMLKNPPPSLLEPLPVALSPVPHPTAQVPFAPGMVR</sequence>
<evidence type="ECO:0000313" key="3">
    <source>
        <dbReference type="Proteomes" id="UP000185911"/>
    </source>
</evidence>
<dbReference type="STRING" id="81479.RA876_05285"/>
<name>A0A1Q8YD56_9BURK</name>
<proteinExistence type="predicted"/>
<gene>
    <name evidence="2" type="ORF">BLL52_2205</name>
</gene>
<evidence type="ECO:0000313" key="2">
    <source>
        <dbReference type="EMBL" id="OLP05976.1"/>
    </source>
</evidence>
<feature type="chain" id="PRO_5012232177" evidence="1">
    <location>
        <begin position="18"/>
        <end position="197"/>
    </location>
</feature>
<dbReference type="AlphaFoldDB" id="A0A1Q8YD56"/>
<dbReference type="EMBL" id="MSYM01000013">
    <property type="protein sequence ID" value="OLP05976.1"/>
    <property type="molecule type" value="Genomic_DNA"/>
</dbReference>
<keyword evidence="1" id="KW-0732">Signal</keyword>
<comment type="caution">
    <text evidence="2">The sequence shown here is derived from an EMBL/GenBank/DDBJ whole genome shotgun (WGS) entry which is preliminary data.</text>
</comment>
<evidence type="ECO:0000256" key="1">
    <source>
        <dbReference type="SAM" id="SignalP"/>
    </source>
</evidence>
<accession>A0A1Q8YD56</accession>
<organism evidence="2 3">
    <name type="scientific">Rhodoferax antarcticus ANT.BR</name>
    <dbReference type="NCBI Taxonomy" id="1111071"/>
    <lineage>
        <taxon>Bacteria</taxon>
        <taxon>Pseudomonadati</taxon>
        <taxon>Pseudomonadota</taxon>
        <taxon>Betaproteobacteria</taxon>
        <taxon>Burkholderiales</taxon>
        <taxon>Comamonadaceae</taxon>
        <taxon>Rhodoferax</taxon>
    </lineage>
</organism>
<dbReference type="Proteomes" id="UP000185911">
    <property type="component" value="Unassembled WGS sequence"/>
</dbReference>
<feature type="signal peptide" evidence="1">
    <location>
        <begin position="1"/>
        <end position="17"/>
    </location>
</feature>